<accession>A0ABT2LWN3</accession>
<evidence type="ECO:0000313" key="1">
    <source>
        <dbReference type="EMBL" id="MCT7397694.1"/>
    </source>
</evidence>
<gene>
    <name evidence="1" type="ORF">N5B56_01165</name>
</gene>
<name>A0ABT2LWN3_9FIRM</name>
<proteinExistence type="predicted"/>
<evidence type="ECO:0008006" key="3">
    <source>
        <dbReference type="Google" id="ProtNLM"/>
    </source>
</evidence>
<keyword evidence="2" id="KW-1185">Reference proteome</keyword>
<dbReference type="Proteomes" id="UP001431199">
    <property type="component" value="Unassembled WGS sequence"/>
</dbReference>
<sequence length="497" mass="58711">MAKYDKNIGENLYHQAKRLINKSINLKTAERDTNNDYICFEGRNRQLYEKRAVMCCSKCNTIKYFEKEDTKSFKQDDDYYSYYSSTPIQCPVCGNKLANERRYFSSFNNSVYLYKTIGYDKDSNTAAIIEMQGKPFEITEKKTIKGIDSLVLADFFPSQSNNDVYGCHEMGKYKFIPELLLLQYYLDFHHCEDFGNDIEELVKEYLKKNNMDMDLSYHCLEIEDELEVISIIKTMLYLLFKERPFFAELFKKEAVFKNIFFKLFESISKLDSYSKYIKPLMNVTNSKAKTYDEFLKIPKELVEKCNNIDDVVYWTKAVKDGIQNKSEYEGSLAEYVKIITNKKTSFQESFNNKAKNIMKYSPVEKEKTVKLFLYWCLKSRLLPSNILNIMELGFKLMNEGNVKIEDLYYINQNNIYKNGFYSWYSYYNQKTNMMFNIHDYTEEQLYAECQKEAVNISNLEFLTKEGILSVYKNDVGEMVIKTKDGIILKEGANEDWI</sequence>
<comment type="caution">
    <text evidence="1">The sequence shown here is derived from an EMBL/GenBank/DDBJ whole genome shotgun (WGS) entry which is preliminary data.</text>
</comment>
<protein>
    <recommendedName>
        <fullName evidence="3">DUF2225 domain-containing protein</fullName>
    </recommendedName>
</protein>
<evidence type="ECO:0000313" key="2">
    <source>
        <dbReference type="Proteomes" id="UP001431199"/>
    </source>
</evidence>
<dbReference type="EMBL" id="JAODBU010000002">
    <property type="protein sequence ID" value="MCT7397694.1"/>
    <property type="molecule type" value="Genomic_DNA"/>
</dbReference>
<reference evidence="1" key="1">
    <citation type="submission" date="2022-09" db="EMBL/GenBank/DDBJ databases">
        <title>Eubacterium sp. LFL-14 isolated from human feces.</title>
        <authorList>
            <person name="Liu F."/>
        </authorList>
    </citation>
    <scope>NUCLEOTIDE SEQUENCE</scope>
    <source>
        <strain evidence="1">LFL-14</strain>
    </source>
</reference>
<organism evidence="1 2">
    <name type="scientific">Eubacterium album</name>
    <dbReference type="NCBI Taxonomy" id="2978477"/>
    <lineage>
        <taxon>Bacteria</taxon>
        <taxon>Bacillati</taxon>
        <taxon>Bacillota</taxon>
        <taxon>Clostridia</taxon>
        <taxon>Eubacteriales</taxon>
        <taxon>Eubacteriaceae</taxon>
        <taxon>Eubacterium</taxon>
    </lineage>
</organism>
<dbReference type="RefSeq" id="WP_260978131.1">
    <property type="nucleotide sequence ID" value="NZ_JAODBU010000002.1"/>
</dbReference>